<feature type="domain" description="CBS" evidence="18">
    <location>
        <begin position="251"/>
        <end position="310"/>
    </location>
</feature>
<proteinExistence type="inferred from homology"/>
<accession>A0AA40T1V9</accession>
<feature type="binding site" evidence="16">
    <location>
        <position position="66"/>
    </location>
    <ligand>
        <name>Zn(2+)</name>
        <dbReference type="ChEBI" id="CHEBI:29105"/>
        <note>catalytic</note>
    </ligand>
</feature>
<dbReference type="GO" id="GO:0046872">
    <property type="term" value="F:metal ion binding"/>
    <property type="evidence" value="ECO:0007669"/>
    <property type="project" value="UniProtKB-UniRule"/>
</dbReference>
<keyword evidence="7" id="KW-0677">Repeat</keyword>
<dbReference type="PANTHER" id="PTHR39188">
    <property type="entry name" value="MEMBRANE-ASSOCIATED ZINC METALLOPROTEASE M50B"/>
    <property type="match status" value="1"/>
</dbReference>
<protein>
    <recommendedName>
        <fullName evidence="14">Zinc metalloprotease</fullName>
    </recommendedName>
</protein>
<dbReference type="InterPro" id="IPR046342">
    <property type="entry name" value="CBS_dom_sf"/>
</dbReference>
<keyword evidence="3 14" id="KW-1003">Cell membrane</keyword>
<comment type="subcellular location">
    <subcellularLocation>
        <location evidence="1 14">Cell membrane</location>
        <topology evidence="1 14">Multi-pass membrane protein</topology>
    </subcellularLocation>
</comment>
<name>A0AA40T1V9_9NOST</name>
<dbReference type="InterPro" id="IPR016483">
    <property type="entry name" value="UCP006404_Pept_M50_CBS"/>
</dbReference>
<dbReference type="Pfam" id="PF00571">
    <property type="entry name" value="CBS"/>
    <property type="match status" value="2"/>
</dbReference>
<keyword evidence="11 14" id="KW-0482">Metalloprotease</keyword>
<dbReference type="EMBL" id="VJXY01000040">
    <property type="protein sequence ID" value="MBD6619391.1"/>
    <property type="molecule type" value="Genomic_DNA"/>
</dbReference>
<dbReference type="PANTHER" id="PTHR39188:SF3">
    <property type="entry name" value="STAGE IV SPORULATION PROTEIN FB"/>
    <property type="match status" value="1"/>
</dbReference>
<gene>
    <name evidence="19" type="ORF">FNW02_27075</name>
</gene>
<feature type="transmembrane region" description="Helical" evidence="14">
    <location>
        <begin position="194"/>
        <end position="226"/>
    </location>
</feature>
<evidence type="ECO:0000313" key="19">
    <source>
        <dbReference type="EMBL" id="MBD6619391.1"/>
    </source>
</evidence>
<evidence type="ECO:0000256" key="5">
    <source>
        <dbReference type="ARBA" id="ARBA00022692"/>
    </source>
</evidence>
<feature type="domain" description="CBS" evidence="18">
    <location>
        <begin position="314"/>
        <end position="371"/>
    </location>
</feature>
<feature type="transmembrane region" description="Helical" evidence="14">
    <location>
        <begin position="106"/>
        <end position="129"/>
    </location>
</feature>
<dbReference type="AlphaFoldDB" id="A0AA40T1V9"/>
<comment type="cofactor">
    <cofactor evidence="14 16">
        <name>Zn(2+)</name>
        <dbReference type="ChEBI" id="CHEBI:29105"/>
    </cofactor>
    <text evidence="14 16">Binds 1 zinc ion per subunit.</text>
</comment>
<feature type="transmembrane region" description="Helical" evidence="14">
    <location>
        <begin position="20"/>
        <end position="40"/>
    </location>
</feature>
<keyword evidence="8 14" id="KW-0378">Hydrolase</keyword>
<evidence type="ECO:0000256" key="9">
    <source>
        <dbReference type="ARBA" id="ARBA00022833"/>
    </source>
</evidence>
<evidence type="ECO:0000313" key="20">
    <source>
        <dbReference type="Proteomes" id="UP001165986"/>
    </source>
</evidence>
<feature type="active site" evidence="15">
    <location>
        <position position="67"/>
    </location>
</feature>
<evidence type="ECO:0000256" key="4">
    <source>
        <dbReference type="ARBA" id="ARBA00022670"/>
    </source>
</evidence>
<evidence type="ECO:0000256" key="3">
    <source>
        <dbReference type="ARBA" id="ARBA00022475"/>
    </source>
</evidence>
<feature type="transmembrane region" description="Helical" evidence="14">
    <location>
        <begin position="46"/>
        <end position="65"/>
    </location>
</feature>
<keyword evidence="13 14" id="KW-0472">Membrane</keyword>
<evidence type="ECO:0000256" key="15">
    <source>
        <dbReference type="PIRSR" id="PIRSR006404-1"/>
    </source>
</evidence>
<evidence type="ECO:0000256" key="10">
    <source>
        <dbReference type="ARBA" id="ARBA00022989"/>
    </source>
</evidence>
<sequence>MQGFRVGSIFGFEIRIDLSWLLIVFLVLWTLSAGLFPANYPGLSSATYFGMGLVATLLFFASLLAHELSHSFVARSKGIPVEGITLFIFGGVSRTRMEAENPGDEFQIAIIGPLTSVLLAAFFGLIWFVGRNAGWSVVVTGVASYLASINLILAIFNMLPGFPLDGGRVFRSILWKYTGNKKKATQIASSGGKWLAYLLIALGFWELFSSALLGGLWLILIGWFLYNAAEASYEEILVRTSLEGVKAREIMTPYPETVNADLTLQDLVDKYFLSRRYQSFPVTQDSHPIGIITLNQVKDVPREEWVYRTVKDTMIPTDKRVIARPEEEMSQVLEKMQESGVRRVLVTQNSSLKGIITANDVASWLQRQRDLGRQMG</sequence>
<evidence type="ECO:0000256" key="17">
    <source>
        <dbReference type="PROSITE-ProRule" id="PRU00703"/>
    </source>
</evidence>
<dbReference type="InterPro" id="IPR008915">
    <property type="entry name" value="Peptidase_M50"/>
</dbReference>
<evidence type="ECO:0000256" key="2">
    <source>
        <dbReference type="ARBA" id="ARBA00007931"/>
    </source>
</evidence>
<comment type="similarity">
    <text evidence="2 14">Belongs to the peptidase M50B family.</text>
</comment>
<keyword evidence="10 14" id="KW-1133">Transmembrane helix</keyword>
<dbReference type="GO" id="GO:0008237">
    <property type="term" value="F:metallopeptidase activity"/>
    <property type="evidence" value="ECO:0007669"/>
    <property type="project" value="UniProtKB-UniRule"/>
</dbReference>
<keyword evidence="12 17" id="KW-0129">CBS domain</keyword>
<dbReference type="Proteomes" id="UP001165986">
    <property type="component" value="Unassembled WGS sequence"/>
</dbReference>
<keyword evidence="5 14" id="KW-0812">Transmembrane</keyword>
<dbReference type="RefSeq" id="WP_191760587.1">
    <property type="nucleotide sequence ID" value="NZ_VJXY01000040.1"/>
</dbReference>
<reference evidence="19" key="1">
    <citation type="submission" date="2019-07" db="EMBL/GenBank/DDBJ databases">
        <title>Toxilogical consequences of a new and cryptic species of cyanobacteria (Komarekiella delphini-convector) recovered from the epidermis of a bottlenose dolphin and 1500 ft. in the air.</title>
        <authorList>
            <person name="Brown A.O."/>
            <person name="Dvorak P."/>
            <person name="Villanueva C.D."/>
            <person name="Foss A.J."/>
            <person name="Garvey A.D."/>
            <person name="Gibson Q.A."/>
            <person name="Johansen J.R."/>
            <person name="Casamatta D.A."/>
        </authorList>
    </citation>
    <scope>NUCLEOTIDE SEQUENCE</scope>
    <source>
        <strain evidence="19">SJRDD-AB1</strain>
    </source>
</reference>
<evidence type="ECO:0000256" key="8">
    <source>
        <dbReference type="ARBA" id="ARBA00022801"/>
    </source>
</evidence>
<dbReference type="GO" id="GO:0005886">
    <property type="term" value="C:plasma membrane"/>
    <property type="evidence" value="ECO:0007669"/>
    <property type="project" value="UniProtKB-SubCell"/>
</dbReference>
<comment type="caution">
    <text evidence="19">The sequence shown here is derived from an EMBL/GenBank/DDBJ whole genome shotgun (WGS) entry which is preliminary data.</text>
</comment>
<evidence type="ECO:0000256" key="13">
    <source>
        <dbReference type="ARBA" id="ARBA00023136"/>
    </source>
</evidence>
<dbReference type="Gene3D" id="3.10.580.10">
    <property type="entry name" value="CBS-domain"/>
    <property type="match status" value="1"/>
</dbReference>
<dbReference type="SUPFAM" id="SSF54631">
    <property type="entry name" value="CBS-domain pair"/>
    <property type="match status" value="1"/>
</dbReference>
<keyword evidence="6 14" id="KW-0479">Metal-binding</keyword>
<dbReference type="PROSITE" id="PS51371">
    <property type="entry name" value="CBS"/>
    <property type="match status" value="2"/>
</dbReference>
<keyword evidence="9 14" id="KW-0862">Zinc</keyword>
<dbReference type="InterPro" id="IPR000644">
    <property type="entry name" value="CBS_dom"/>
</dbReference>
<feature type="binding site" evidence="16">
    <location>
        <position position="165"/>
    </location>
    <ligand>
        <name>Zn(2+)</name>
        <dbReference type="ChEBI" id="CHEBI:29105"/>
        <note>catalytic</note>
    </ligand>
</feature>
<evidence type="ECO:0000259" key="18">
    <source>
        <dbReference type="PROSITE" id="PS51371"/>
    </source>
</evidence>
<evidence type="ECO:0000256" key="12">
    <source>
        <dbReference type="ARBA" id="ARBA00023122"/>
    </source>
</evidence>
<evidence type="ECO:0000256" key="1">
    <source>
        <dbReference type="ARBA" id="ARBA00004651"/>
    </source>
</evidence>
<dbReference type="CDD" id="cd06164">
    <property type="entry name" value="S2P-M50_SpoIVFB_CBS"/>
    <property type="match status" value="1"/>
</dbReference>
<evidence type="ECO:0000256" key="6">
    <source>
        <dbReference type="ARBA" id="ARBA00022723"/>
    </source>
</evidence>
<evidence type="ECO:0000256" key="7">
    <source>
        <dbReference type="ARBA" id="ARBA00022737"/>
    </source>
</evidence>
<dbReference type="SMART" id="SM00116">
    <property type="entry name" value="CBS"/>
    <property type="match status" value="2"/>
</dbReference>
<dbReference type="GO" id="GO:0006508">
    <property type="term" value="P:proteolysis"/>
    <property type="evidence" value="ECO:0007669"/>
    <property type="project" value="UniProtKB-KW"/>
</dbReference>
<organism evidence="19 20">
    <name type="scientific">Komarekiella delphini-convector SJRDD-AB1</name>
    <dbReference type="NCBI Taxonomy" id="2593771"/>
    <lineage>
        <taxon>Bacteria</taxon>
        <taxon>Bacillati</taxon>
        <taxon>Cyanobacteriota</taxon>
        <taxon>Cyanophyceae</taxon>
        <taxon>Nostocales</taxon>
        <taxon>Nostocaceae</taxon>
        <taxon>Komarekiella</taxon>
        <taxon>Komarekiella delphini-convector</taxon>
    </lineage>
</organism>
<feature type="transmembrane region" description="Helical" evidence="14">
    <location>
        <begin position="135"/>
        <end position="159"/>
    </location>
</feature>
<dbReference type="PIRSF" id="PIRSF006404">
    <property type="entry name" value="UCP006404_Pept_M50_CBS"/>
    <property type="match status" value="1"/>
</dbReference>
<keyword evidence="4 14" id="KW-0645">Protease</keyword>
<evidence type="ECO:0000256" key="11">
    <source>
        <dbReference type="ARBA" id="ARBA00023049"/>
    </source>
</evidence>
<evidence type="ECO:0000256" key="14">
    <source>
        <dbReference type="PIRNR" id="PIRNR006404"/>
    </source>
</evidence>
<feature type="binding site" evidence="16">
    <location>
        <position position="70"/>
    </location>
    <ligand>
        <name>Zn(2+)</name>
        <dbReference type="ChEBI" id="CHEBI:29105"/>
        <note>catalytic</note>
    </ligand>
</feature>
<evidence type="ECO:0000256" key="16">
    <source>
        <dbReference type="PIRSR" id="PIRSR006404-2"/>
    </source>
</evidence>
<dbReference type="Pfam" id="PF02163">
    <property type="entry name" value="Peptidase_M50"/>
    <property type="match status" value="2"/>
</dbReference>
<keyword evidence="20" id="KW-1185">Reference proteome</keyword>